<accession>A0A816NE77</accession>
<feature type="domain" description="Surface antigen" evidence="7">
    <location>
        <begin position="96"/>
        <end position="156"/>
    </location>
</feature>
<comment type="subcellular location">
    <subcellularLocation>
        <location evidence="1">Membrane</location>
    </subcellularLocation>
</comment>
<dbReference type="InterPro" id="IPR016364">
    <property type="entry name" value="Surface_antigen_Rickettsia"/>
</dbReference>
<keyword evidence="4" id="KW-0564">Palmitate</keyword>
<evidence type="ECO:0000256" key="3">
    <source>
        <dbReference type="ARBA" id="ARBA00023136"/>
    </source>
</evidence>
<feature type="signal peptide" evidence="5">
    <location>
        <begin position="1"/>
        <end position="22"/>
    </location>
</feature>
<organism evidence="8 9">
    <name type="scientific">Rotaria magnacalcarata</name>
    <dbReference type="NCBI Taxonomy" id="392030"/>
    <lineage>
        <taxon>Eukaryota</taxon>
        <taxon>Metazoa</taxon>
        <taxon>Spiralia</taxon>
        <taxon>Gnathifera</taxon>
        <taxon>Rotifera</taxon>
        <taxon>Eurotatoria</taxon>
        <taxon>Bdelloidea</taxon>
        <taxon>Philodinida</taxon>
        <taxon>Philodinidae</taxon>
        <taxon>Rotaria</taxon>
    </lineage>
</organism>
<dbReference type="PIRSF" id="PIRSF002721">
    <property type="entry name" value="Surface_antigen_Rickettsia"/>
    <property type="match status" value="1"/>
</dbReference>
<evidence type="ECO:0000313" key="9">
    <source>
        <dbReference type="Proteomes" id="UP000663887"/>
    </source>
</evidence>
<dbReference type="Pfam" id="PF05433">
    <property type="entry name" value="Rick_17kDa_Anti"/>
    <property type="match status" value="1"/>
</dbReference>
<evidence type="ECO:0000256" key="2">
    <source>
        <dbReference type="ARBA" id="ARBA00022729"/>
    </source>
</evidence>
<keyword evidence="4" id="KW-0449">Lipoprotein</keyword>
<name>A0A816NE77_9BILA</name>
<keyword evidence="3" id="KW-0472">Membrane</keyword>
<comment type="caution">
    <text evidence="8">The sequence shown here is derived from an EMBL/GenBank/DDBJ whole genome shotgun (WGS) entry which is preliminary data.</text>
</comment>
<dbReference type="PANTHER" id="PTHR35603">
    <property type="match status" value="1"/>
</dbReference>
<sequence length="157" mass="16467">MKTISKVLSWVVVAVMLQGCSGQMNKQSGGTLIGGLVGGLLGSQFGGGEGKLVATGVGALAGALIGGQVGKSMDEYDRALLEKSSRQALEFAPSGNSVDWNNPDSGNYGSITPTNTFKTNQGQYCREYTQEVVIGGEKKKAYGKACRKPDGNWEIIK</sequence>
<proteinExistence type="predicted"/>
<evidence type="ECO:0000313" key="8">
    <source>
        <dbReference type="EMBL" id="CAF2028599.1"/>
    </source>
</evidence>
<dbReference type="Pfam" id="PF16998">
    <property type="entry name" value="17kDa_Anti_2"/>
    <property type="match status" value="1"/>
</dbReference>
<dbReference type="GO" id="GO:0019867">
    <property type="term" value="C:outer membrane"/>
    <property type="evidence" value="ECO:0007669"/>
    <property type="project" value="InterPro"/>
</dbReference>
<dbReference type="PANTHER" id="PTHR35603:SF2">
    <property type="entry name" value="OUTER MEMBRANE LIPOPROTEIN"/>
    <property type="match status" value="1"/>
</dbReference>
<gene>
    <name evidence="8" type="ORF">XDN619_LOCUS4812</name>
</gene>
<evidence type="ECO:0000256" key="5">
    <source>
        <dbReference type="SAM" id="SignalP"/>
    </source>
</evidence>
<dbReference type="InterPro" id="IPR008816">
    <property type="entry name" value="Gly_zipper_2TM_dom"/>
</dbReference>
<reference evidence="8" key="1">
    <citation type="submission" date="2021-02" db="EMBL/GenBank/DDBJ databases">
        <authorList>
            <person name="Nowell W R."/>
        </authorList>
    </citation>
    <scope>NUCLEOTIDE SEQUENCE</scope>
</reference>
<dbReference type="InterPro" id="IPR032635">
    <property type="entry name" value="Anti_2"/>
</dbReference>
<evidence type="ECO:0000256" key="4">
    <source>
        <dbReference type="ARBA" id="ARBA00023139"/>
    </source>
</evidence>
<dbReference type="PROSITE" id="PS51257">
    <property type="entry name" value="PROKAR_LIPOPROTEIN"/>
    <property type="match status" value="1"/>
</dbReference>
<evidence type="ECO:0000256" key="1">
    <source>
        <dbReference type="ARBA" id="ARBA00004370"/>
    </source>
</evidence>
<evidence type="ECO:0000259" key="7">
    <source>
        <dbReference type="Pfam" id="PF16998"/>
    </source>
</evidence>
<evidence type="ECO:0008006" key="10">
    <source>
        <dbReference type="Google" id="ProtNLM"/>
    </source>
</evidence>
<dbReference type="EMBL" id="CAJNRG010001166">
    <property type="protein sequence ID" value="CAF2028599.1"/>
    <property type="molecule type" value="Genomic_DNA"/>
</dbReference>
<dbReference type="InterPro" id="IPR051407">
    <property type="entry name" value="Bact_OM_lipoprot/Surf_antigen"/>
</dbReference>
<protein>
    <recommendedName>
        <fullName evidence="10">17 kDa surface antigen</fullName>
    </recommendedName>
</protein>
<evidence type="ECO:0000259" key="6">
    <source>
        <dbReference type="Pfam" id="PF05433"/>
    </source>
</evidence>
<dbReference type="AlphaFoldDB" id="A0A816NE77"/>
<feature type="domain" description="Glycine zipper 2TM" evidence="6">
    <location>
        <begin position="29"/>
        <end position="70"/>
    </location>
</feature>
<keyword evidence="2 5" id="KW-0732">Signal</keyword>
<feature type="chain" id="PRO_5032314037" description="17 kDa surface antigen" evidence="5">
    <location>
        <begin position="23"/>
        <end position="157"/>
    </location>
</feature>
<dbReference type="Proteomes" id="UP000663887">
    <property type="component" value="Unassembled WGS sequence"/>
</dbReference>